<dbReference type="PANTHER" id="PTHR43563:SF1">
    <property type="entry name" value="AMINE OXIDASE [FLAVIN-CONTAINING] B"/>
    <property type="match status" value="1"/>
</dbReference>
<reference evidence="8" key="1">
    <citation type="submission" date="2023-10" db="EMBL/GenBank/DDBJ databases">
        <authorList>
            <person name="Chen Y."/>
            <person name="Shah S."/>
            <person name="Dougan E. K."/>
            <person name="Thang M."/>
            <person name="Chan C."/>
        </authorList>
    </citation>
    <scope>NUCLEOTIDE SEQUENCE [LARGE SCALE GENOMIC DNA]</scope>
</reference>
<feature type="transmembrane region" description="Helical" evidence="5">
    <location>
        <begin position="35"/>
        <end position="56"/>
    </location>
</feature>
<dbReference type="EMBL" id="CAUYUJ010012002">
    <property type="protein sequence ID" value="CAK0833033.1"/>
    <property type="molecule type" value="Genomic_DNA"/>
</dbReference>
<proteinExistence type="inferred from homology"/>
<dbReference type="InterPro" id="IPR050703">
    <property type="entry name" value="Flavin_MAO"/>
</dbReference>
<evidence type="ECO:0000256" key="5">
    <source>
        <dbReference type="RuleBase" id="RU362067"/>
    </source>
</evidence>
<evidence type="ECO:0000256" key="2">
    <source>
        <dbReference type="ARBA" id="ARBA00005995"/>
    </source>
</evidence>
<dbReference type="InterPro" id="IPR036188">
    <property type="entry name" value="FAD/NAD-bd_sf"/>
</dbReference>
<organism evidence="8 9">
    <name type="scientific">Prorocentrum cordatum</name>
    <dbReference type="NCBI Taxonomy" id="2364126"/>
    <lineage>
        <taxon>Eukaryota</taxon>
        <taxon>Sar</taxon>
        <taxon>Alveolata</taxon>
        <taxon>Dinophyceae</taxon>
        <taxon>Prorocentrales</taxon>
        <taxon>Prorocentraceae</taxon>
        <taxon>Prorocentrum</taxon>
    </lineage>
</organism>
<dbReference type="SUPFAM" id="SSF51905">
    <property type="entry name" value="FAD/NAD(P)-binding domain"/>
    <property type="match status" value="1"/>
</dbReference>
<keyword evidence="5" id="KW-0812">Transmembrane</keyword>
<dbReference type="EC" id="1.4.3.-" evidence="5"/>
<evidence type="ECO:0000256" key="4">
    <source>
        <dbReference type="ARBA" id="ARBA00048448"/>
    </source>
</evidence>
<feature type="domain" description="Amine oxidase" evidence="7">
    <location>
        <begin position="112"/>
        <end position="573"/>
    </location>
</feature>
<dbReference type="Gene3D" id="3.50.50.60">
    <property type="entry name" value="FAD/NAD(P)-binding domain"/>
    <property type="match status" value="1"/>
</dbReference>
<sequence>MAPTPPAAQPLLEAGGADRGSPGGRGVCFRRCCRGSLLIVAFFCALLLASWLRWVLTFSSCEPRAPLGPPVDWEFSREDTASWMLAEERGRKAVVEGLPREVDVVVVGAGYAGLTAARELSRAGRRVAVLEAHGHVGGRVLNVDLSDIRPGAGYAEVGGQWLATREEQPHAWRLIVDELNSSLVEWGLTPVPGDSYVFSGAFPEGVRYGASSAKGLWGAARLLWSHWVDVVDVIFTYRLMDTMRSQISQGFAWRSKPDLESWLCDTVGAREARNWLRSTELIVLSNEPSTWSTHSAVRMQGGGHWKRELTSAQSYRIKGGMAAPLKRLAAQLGDVVRVGMPVTHIAQDSDGVSVTVEPVGHPSSLQIRCKFLVMTGSPRATSAIGFSPPLPAGKHEILRHIQMGTNVKAQLVYDSPWWRDAGCSAQSMSNTNVLAHSESLHLTACIDNTPQGVPDPVGVVVCFCGGECARKMMRLPQAAREREMAAYLARQLGPRALTPLRYVDFNWMGDQYTGGAYTIVVPPGDVGQHNLTSLRDSFGRVRWAGSDYRPLESGETGYVNGAVAGGVEVAAELHGLL</sequence>
<name>A0ABN9SMK8_9DINO</name>
<comment type="similarity">
    <text evidence="2 5">Belongs to the flavin monoamine oxidase family.</text>
</comment>
<dbReference type="PRINTS" id="PR00757">
    <property type="entry name" value="AMINEOXDASEF"/>
</dbReference>
<keyword evidence="5" id="KW-0472">Membrane</keyword>
<evidence type="ECO:0000256" key="3">
    <source>
        <dbReference type="ARBA" id="ARBA00023002"/>
    </source>
</evidence>
<dbReference type="Pfam" id="PF01593">
    <property type="entry name" value="Amino_oxidase"/>
    <property type="match status" value="1"/>
</dbReference>
<dbReference type="Proteomes" id="UP001189429">
    <property type="component" value="Unassembled WGS sequence"/>
</dbReference>
<gene>
    <name evidence="8" type="ORF">PCOR1329_LOCUS30864</name>
</gene>
<dbReference type="InterPro" id="IPR001613">
    <property type="entry name" value="Flavin_amine_oxidase"/>
</dbReference>
<evidence type="ECO:0000256" key="1">
    <source>
        <dbReference type="ARBA" id="ARBA00001974"/>
    </source>
</evidence>
<protein>
    <recommendedName>
        <fullName evidence="5">Amine oxidase</fullName>
        <ecNumber evidence="5">1.4.3.-</ecNumber>
    </recommendedName>
</protein>
<evidence type="ECO:0000259" key="7">
    <source>
        <dbReference type="Pfam" id="PF01593"/>
    </source>
</evidence>
<dbReference type="PANTHER" id="PTHR43563">
    <property type="entry name" value="AMINE OXIDASE"/>
    <property type="match status" value="1"/>
</dbReference>
<evidence type="ECO:0000313" key="8">
    <source>
        <dbReference type="EMBL" id="CAK0833033.1"/>
    </source>
</evidence>
<comment type="catalytic activity">
    <reaction evidence="4">
        <text>a secondary aliphatic amine + O2 + H2O = a primary amine + an aldehyde + H2O2</text>
        <dbReference type="Rhea" id="RHEA:26414"/>
        <dbReference type="ChEBI" id="CHEBI:15377"/>
        <dbReference type="ChEBI" id="CHEBI:15379"/>
        <dbReference type="ChEBI" id="CHEBI:16240"/>
        <dbReference type="ChEBI" id="CHEBI:17478"/>
        <dbReference type="ChEBI" id="CHEBI:58855"/>
        <dbReference type="ChEBI" id="CHEBI:65296"/>
        <dbReference type="EC" id="1.4.3.4"/>
    </reaction>
</comment>
<keyword evidence="5" id="KW-0285">Flavoprotein</keyword>
<evidence type="ECO:0000313" key="9">
    <source>
        <dbReference type="Proteomes" id="UP001189429"/>
    </source>
</evidence>
<keyword evidence="5" id="KW-0274">FAD</keyword>
<keyword evidence="3 5" id="KW-0560">Oxidoreductase</keyword>
<accession>A0ABN9SMK8</accession>
<comment type="cofactor">
    <cofactor evidence="1 5">
        <name>FAD</name>
        <dbReference type="ChEBI" id="CHEBI:57692"/>
    </cofactor>
</comment>
<dbReference type="SUPFAM" id="SSF54373">
    <property type="entry name" value="FAD-linked reductases, C-terminal domain"/>
    <property type="match status" value="1"/>
</dbReference>
<keyword evidence="5" id="KW-1133">Transmembrane helix</keyword>
<keyword evidence="9" id="KW-1185">Reference proteome</keyword>
<comment type="caution">
    <text evidence="8">The sequence shown here is derived from an EMBL/GenBank/DDBJ whole genome shotgun (WGS) entry which is preliminary data.</text>
</comment>
<feature type="region of interest" description="Disordered" evidence="6">
    <location>
        <begin position="1"/>
        <end position="22"/>
    </location>
</feature>
<evidence type="ECO:0000256" key="6">
    <source>
        <dbReference type="SAM" id="MobiDB-lite"/>
    </source>
</evidence>
<dbReference type="InterPro" id="IPR002937">
    <property type="entry name" value="Amino_oxidase"/>
</dbReference>